<organism evidence="1 2">
    <name type="scientific">Cecembia rubra</name>
    <dbReference type="NCBI Taxonomy" id="1485585"/>
    <lineage>
        <taxon>Bacteria</taxon>
        <taxon>Pseudomonadati</taxon>
        <taxon>Bacteroidota</taxon>
        <taxon>Cytophagia</taxon>
        <taxon>Cytophagales</taxon>
        <taxon>Cyclobacteriaceae</taxon>
        <taxon>Cecembia</taxon>
    </lineage>
</organism>
<dbReference type="EMBL" id="PYGF01000007">
    <property type="protein sequence ID" value="PSL03406.1"/>
    <property type="molecule type" value="Genomic_DNA"/>
</dbReference>
<proteinExistence type="predicted"/>
<evidence type="ECO:0000313" key="2">
    <source>
        <dbReference type="Proteomes" id="UP000240708"/>
    </source>
</evidence>
<protein>
    <submittedName>
        <fullName evidence="1">Uncharacterized protein</fullName>
    </submittedName>
</protein>
<comment type="caution">
    <text evidence="1">The sequence shown here is derived from an EMBL/GenBank/DDBJ whole genome shotgun (WGS) entry which is preliminary data.</text>
</comment>
<dbReference type="OrthoDB" id="1397301at2"/>
<name>A0A2P8E1S3_9BACT</name>
<keyword evidence="2" id="KW-1185">Reference proteome</keyword>
<accession>A0A2P8E1S3</accession>
<reference evidence="1 2" key="1">
    <citation type="submission" date="2018-03" db="EMBL/GenBank/DDBJ databases">
        <title>Genomic Encyclopedia of Archaeal and Bacterial Type Strains, Phase II (KMG-II): from individual species to whole genera.</title>
        <authorList>
            <person name="Goeker M."/>
        </authorList>
    </citation>
    <scope>NUCLEOTIDE SEQUENCE [LARGE SCALE GENOMIC DNA]</scope>
    <source>
        <strain evidence="1 2">DSM 28057</strain>
    </source>
</reference>
<dbReference type="AlphaFoldDB" id="A0A2P8E1S3"/>
<dbReference type="RefSeq" id="WP_146140102.1">
    <property type="nucleotide sequence ID" value="NZ_PYGF01000007.1"/>
</dbReference>
<sequence>MENVTNDLKTLFDEAKQRSEFDFVLTLINYRGMGTHKLMTNLYEWFDAIEFYKNLYQGHTGKEKTRIAALLYSTFFENSDFYNIIGSLCKVKTGYKGSSYLFWKTKKYDRLLGIGEKQDSILELLHDAGKPNIVDFFKQNHFKEIRNTFSHSAYALSADEYILHDTEPIYIEGLGQSSFNVETFFYPKVDNVIIFFSTFKDLYLSSFASYRADKVVKGYFPNLCDITILGAVDGLKGFKIKNSVQFYGQWHDSGIWYDEQYDMYAGHNITFNMPNVETVEIDDQLKRYENKDDIHQSDVEFHNLMEKISDRKQPNEIARATNLLLKFGGLRHKKMEQEQNPFKKKSFPKFILPFYKRAIEIGSPLFDTTPIKKAIEELENG</sequence>
<dbReference type="Proteomes" id="UP000240708">
    <property type="component" value="Unassembled WGS sequence"/>
</dbReference>
<evidence type="ECO:0000313" key="1">
    <source>
        <dbReference type="EMBL" id="PSL03406.1"/>
    </source>
</evidence>
<gene>
    <name evidence="1" type="ORF">CLV48_107124</name>
</gene>